<dbReference type="RefSeq" id="WP_061501557.1">
    <property type="nucleotide sequence ID" value="NZ_CP010951.1"/>
</dbReference>
<dbReference type="AlphaFoldDB" id="A0A127JVW3"/>
<gene>
    <name evidence="2" type="ORF">UC35_16415</name>
</gene>
<accession>A0A127JVW3</accession>
<feature type="region of interest" description="Disordered" evidence="1">
    <location>
        <begin position="61"/>
        <end position="83"/>
    </location>
</feature>
<reference evidence="2 3" key="1">
    <citation type="journal article" date="2014" name="Int. J. Syst. Evol. Microbiol.">
        <title>Ramlibacter solisilvae sp. nov., isolated from forest soil, and emended description of the genus Ramlibacter.</title>
        <authorList>
            <person name="Lee H.J."/>
            <person name="Lee S.H."/>
            <person name="Lee S.S."/>
            <person name="Lee J.S."/>
            <person name="Kim Y."/>
            <person name="Kim S.C."/>
            <person name="Jeon C.O."/>
        </authorList>
    </citation>
    <scope>NUCLEOTIDE SEQUENCE [LARGE SCALE GENOMIC DNA]</scope>
    <source>
        <strain evidence="2 3">5-10</strain>
    </source>
</reference>
<organism evidence="2 3">
    <name type="scientific">Ramlibacter tataouinensis</name>
    <dbReference type="NCBI Taxonomy" id="94132"/>
    <lineage>
        <taxon>Bacteria</taxon>
        <taxon>Pseudomonadati</taxon>
        <taxon>Pseudomonadota</taxon>
        <taxon>Betaproteobacteria</taxon>
        <taxon>Burkholderiales</taxon>
        <taxon>Comamonadaceae</taxon>
        <taxon>Ramlibacter</taxon>
    </lineage>
</organism>
<protein>
    <submittedName>
        <fullName evidence="2">Uncharacterized protein</fullName>
    </submittedName>
</protein>
<name>A0A127JVW3_9BURK</name>
<dbReference type="Proteomes" id="UP000070433">
    <property type="component" value="Chromosome"/>
</dbReference>
<evidence type="ECO:0000313" key="2">
    <source>
        <dbReference type="EMBL" id="AMO24137.1"/>
    </source>
</evidence>
<sequence>MQSNIDLDTKDAAALYANSIERERAARQQMESYPPGSRERAQACQAWAEAIVRTNRAWRCLSNTERSRPPAMGGESERPHASA</sequence>
<evidence type="ECO:0000256" key="1">
    <source>
        <dbReference type="SAM" id="MobiDB-lite"/>
    </source>
</evidence>
<evidence type="ECO:0000313" key="3">
    <source>
        <dbReference type="Proteomes" id="UP000070433"/>
    </source>
</evidence>
<dbReference type="EMBL" id="CP010951">
    <property type="protein sequence ID" value="AMO24137.1"/>
    <property type="molecule type" value="Genomic_DNA"/>
</dbReference>
<keyword evidence="3" id="KW-1185">Reference proteome</keyword>
<proteinExistence type="predicted"/>